<keyword evidence="1" id="KW-1133">Transmembrane helix</keyword>
<dbReference type="GO" id="GO:0005886">
    <property type="term" value="C:plasma membrane"/>
    <property type="evidence" value="ECO:0007669"/>
    <property type="project" value="InterPro"/>
</dbReference>
<dbReference type="Proteomes" id="UP001175261">
    <property type="component" value="Unassembled WGS sequence"/>
</dbReference>
<reference evidence="2" key="1">
    <citation type="submission" date="2022-10" db="EMBL/GenBank/DDBJ databases">
        <title>Determination and structural analysis of whole genome sequence of Sarocladium strictum F4-1.</title>
        <authorList>
            <person name="Hu L."/>
            <person name="Jiang Y."/>
        </authorList>
    </citation>
    <scope>NUCLEOTIDE SEQUENCE</scope>
    <source>
        <strain evidence="2">F4-1</strain>
    </source>
</reference>
<sequence>MPEDQHPLITMASPYNAPLAIAALILIAGSLVLLFFTILAGVTDTTPLNKTYFLRADTSGITGARSVTQWTYFYFCGEGNNDCSSARPAPAFGKAWAGGASNAPEDIIGSHGGGTTSTHYFYMWRFGWVFFLIALFFETFAFFGAFLACCGRLGAAISGLLSIVALLFLSAAASLMTAVFVQARNAFQDDGRDASLGRYAFGFVWGAWAALFIATILFCLGLRGDRSARTTTGGAGFMSRFRRNRSVRSRRSYDGRRVKDDYS</sequence>
<evidence type="ECO:0000313" key="3">
    <source>
        <dbReference type="Proteomes" id="UP001175261"/>
    </source>
</evidence>
<dbReference type="PANTHER" id="PTHR36414">
    <property type="entry name" value="PROTEIN SUR7"/>
    <property type="match status" value="1"/>
</dbReference>
<evidence type="ECO:0000256" key="1">
    <source>
        <dbReference type="SAM" id="Phobius"/>
    </source>
</evidence>
<comment type="caution">
    <text evidence="2">The sequence shown here is derived from an EMBL/GenBank/DDBJ whole genome shotgun (WGS) entry which is preliminary data.</text>
</comment>
<dbReference type="GO" id="GO:0032185">
    <property type="term" value="P:septin cytoskeleton organization"/>
    <property type="evidence" value="ECO:0007669"/>
    <property type="project" value="TreeGrafter"/>
</dbReference>
<dbReference type="GO" id="GO:0031505">
    <property type="term" value="P:fungal-type cell wall organization"/>
    <property type="evidence" value="ECO:0007669"/>
    <property type="project" value="TreeGrafter"/>
</dbReference>
<keyword evidence="1" id="KW-0812">Transmembrane</keyword>
<dbReference type="InterPro" id="IPR009571">
    <property type="entry name" value="SUR7/Rim9-like_fungi"/>
</dbReference>
<dbReference type="EMBL" id="JAPDFR010000003">
    <property type="protein sequence ID" value="KAK0387889.1"/>
    <property type="molecule type" value="Genomic_DNA"/>
</dbReference>
<organism evidence="2 3">
    <name type="scientific">Sarocladium strictum</name>
    <name type="common">Black bundle disease fungus</name>
    <name type="synonym">Acremonium strictum</name>
    <dbReference type="NCBI Taxonomy" id="5046"/>
    <lineage>
        <taxon>Eukaryota</taxon>
        <taxon>Fungi</taxon>
        <taxon>Dikarya</taxon>
        <taxon>Ascomycota</taxon>
        <taxon>Pezizomycotina</taxon>
        <taxon>Sordariomycetes</taxon>
        <taxon>Hypocreomycetidae</taxon>
        <taxon>Hypocreales</taxon>
        <taxon>Sarocladiaceae</taxon>
        <taxon>Sarocladium</taxon>
    </lineage>
</organism>
<protein>
    <submittedName>
        <fullName evidence="2">Uncharacterized protein</fullName>
    </submittedName>
</protein>
<keyword evidence="1" id="KW-0472">Membrane</keyword>
<name>A0AA39L8M4_SARSR</name>
<feature type="transmembrane region" description="Helical" evidence="1">
    <location>
        <begin position="203"/>
        <end position="222"/>
    </location>
</feature>
<dbReference type="Gene3D" id="1.20.140.150">
    <property type="match status" value="1"/>
</dbReference>
<feature type="transmembrane region" description="Helical" evidence="1">
    <location>
        <begin position="21"/>
        <end position="42"/>
    </location>
</feature>
<gene>
    <name evidence="2" type="ORF">NLU13_4134</name>
</gene>
<evidence type="ECO:0000313" key="2">
    <source>
        <dbReference type="EMBL" id="KAK0387889.1"/>
    </source>
</evidence>
<keyword evidence="3" id="KW-1185">Reference proteome</keyword>
<proteinExistence type="predicted"/>
<feature type="transmembrane region" description="Helical" evidence="1">
    <location>
        <begin position="126"/>
        <end position="148"/>
    </location>
</feature>
<dbReference type="GO" id="GO:0006897">
    <property type="term" value="P:endocytosis"/>
    <property type="evidence" value="ECO:0007669"/>
    <property type="project" value="TreeGrafter"/>
</dbReference>
<dbReference type="GO" id="GO:0005938">
    <property type="term" value="C:cell cortex"/>
    <property type="evidence" value="ECO:0007669"/>
    <property type="project" value="TreeGrafter"/>
</dbReference>
<dbReference type="Pfam" id="PF06687">
    <property type="entry name" value="SUR7"/>
    <property type="match status" value="1"/>
</dbReference>
<accession>A0AA39L8M4</accession>
<dbReference type="PANTHER" id="PTHR36414:SF1">
    <property type="entry name" value="PROTEIN SUR7"/>
    <property type="match status" value="1"/>
</dbReference>
<dbReference type="AlphaFoldDB" id="A0AA39L8M4"/>
<dbReference type="GO" id="GO:0045121">
    <property type="term" value="C:membrane raft"/>
    <property type="evidence" value="ECO:0007669"/>
    <property type="project" value="TreeGrafter"/>
</dbReference>
<dbReference type="GO" id="GO:0030866">
    <property type="term" value="P:cortical actin cytoskeleton organization"/>
    <property type="evidence" value="ECO:0007669"/>
    <property type="project" value="TreeGrafter"/>
</dbReference>
<feature type="transmembrane region" description="Helical" evidence="1">
    <location>
        <begin position="160"/>
        <end position="183"/>
    </location>
</feature>